<sequence length="323" mass="35033">MKTILCIGEALIDFIPAQKGCALKDNAVFERACGGAPANVAAAAALLGAPAKMITQLGNDAFGDYITEVLKGAGVDTSCILRTDKANTALAFVALKEDGNRDFMFYRNPSADMLLESSQIKDEWFSDCGILHFCSVDLIDAPVKDAHRRAIALAKANGANISFDPNIRLPLWDDEQECKKTVQEFIDFADILKISDEELEFITGETDIEKAVPGLFARGVKMIMFTRGKQGASIITPDFTVFADSVSVTVQDTTGAGDSIIGAFLFCLTEKGVTDLSAVSKEDMEAMLRFANFYSSYSVTKKGAITSYAGYDEIIKFIKKQIN</sequence>
<dbReference type="PANTHER" id="PTHR43085">
    <property type="entry name" value="HEXOKINASE FAMILY MEMBER"/>
    <property type="match status" value="1"/>
</dbReference>
<dbReference type="InterPro" id="IPR011611">
    <property type="entry name" value="PfkB_dom"/>
</dbReference>
<evidence type="ECO:0000256" key="3">
    <source>
        <dbReference type="ARBA" id="ARBA00022777"/>
    </source>
</evidence>
<name>A0A926HV38_9FIRM</name>
<dbReference type="CDD" id="cd01167">
    <property type="entry name" value="bac_FRK"/>
    <property type="match status" value="1"/>
</dbReference>
<dbReference type="Gene3D" id="3.40.1190.20">
    <property type="match status" value="1"/>
</dbReference>
<keyword evidence="7" id="KW-1185">Reference proteome</keyword>
<accession>A0A926HV38</accession>
<evidence type="ECO:0000256" key="1">
    <source>
        <dbReference type="ARBA" id="ARBA00010688"/>
    </source>
</evidence>
<evidence type="ECO:0000313" key="7">
    <source>
        <dbReference type="Proteomes" id="UP000611762"/>
    </source>
</evidence>
<dbReference type="Pfam" id="PF00294">
    <property type="entry name" value="PfkB"/>
    <property type="match status" value="1"/>
</dbReference>
<dbReference type="GO" id="GO:0008865">
    <property type="term" value="F:fructokinase activity"/>
    <property type="evidence" value="ECO:0007669"/>
    <property type="project" value="UniProtKB-ARBA"/>
</dbReference>
<dbReference type="InterPro" id="IPR002139">
    <property type="entry name" value="Ribo/fructo_kinase"/>
</dbReference>
<organism evidence="6 7">
    <name type="scientific">Congzhengia minquanensis</name>
    <dbReference type="NCBI Taxonomy" id="2763657"/>
    <lineage>
        <taxon>Bacteria</taxon>
        <taxon>Bacillati</taxon>
        <taxon>Bacillota</taxon>
        <taxon>Clostridia</taxon>
        <taxon>Eubacteriales</taxon>
        <taxon>Oscillospiraceae</taxon>
        <taxon>Congzhengia</taxon>
    </lineage>
</organism>
<dbReference type="AlphaFoldDB" id="A0A926HV38"/>
<reference evidence="6" key="1">
    <citation type="submission" date="2020-08" db="EMBL/GenBank/DDBJ databases">
        <title>Genome public.</title>
        <authorList>
            <person name="Liu C."/>
            <person name="Sun Q."/>
        </authorList>
    </citation>
    <scope>NUCLEOTIDE SEQUENCE</scope>
    <source>
        <strain evidence="6">H8</strain>
    </source>
</reference>
<proteinExistence type="inferred from homology"/>
<dbReference type="InterPro" id="IPR029056">
    <property type="entry name" value="Ribokinase-like"/>
</dbReference>
<comment type="caution">
    <text evidence="6">The sequence shown here is derived from an EMBL/GenBank/DDBJ whole genome shotgun (WGS) entry which is preliminary data.</text>
</comment>
<feature type="domain" description="Carbohydrate kinase PfkB" evidence="5">
    <location>
        <begin position="1"/>
        <end position="307"/>
    </location>
</feature>
<dbReference type="PANTHER" id="PTHR43085:SF54">
    <property type="entry name" value="PUTATIVE-RELATED"/>
    <property type="match status" value="1"/>
</dbReference>
<evidence type="ECO:0000259" key="5">
    <source>
        <dbReference type="Pfam" id="PF00294"/>
    </source>
</evidence>
<dbReference type="PRINTS" id="PR00990">
    <property type="entry name" value="RIBOKINASE"/>
</dbReference>
<evidence type="ECO:0000313" key="6">
    <source>
        <dbReference type="EMBL" id="MBC8541232.1"/>
    </source>
</evidence>
<dbReference type="GO" id="GO:0006000">
    <property type="term" value="P:fructose metabolic process"/>
    <property type="evidence" value="ECO:0007669"/>
    <property type="project" value="UniProtKB-ARBA"/>
</dbReference>
<dbReference type="EMBL" id="JACRSU010000003">
    <property type="protein sequence ID" value="MBC8541232.1"/>
    <property type="molecule type" value="Genomic_DNA"/>
</dbReference>
<dbReference type="SUPFAM" id="SSF53613">
    <property type="entry name" value="Ribokinase-like"/>
    <property type="match status" value="1"/>
</dbReference>
<dbReference type="PROSITE" id="PS00584">
    <property type="entry name" value="PFKB_KINASES_2"/>
    <property type="match status" value="1"/>
</dbReference>
<protein>
    <submittedName>
        <fullName evidence="6">Carbohydrate kinase</fullName>
    </submittedName>
</protein>
<dbReference type="InterPro" id="IPR002173">
    <property type="entry name" value="Carboh/pur_kinase_PfkB_CS"/>
</dbReference>
<keyword evidence="3 4" id="KW-0418">Kinase</keyword>
<evidence type="ECO:0000256" key="4">
    <source>
        <dbReference type="RuleBase" id="RU003704"/>
    </source>
</evidence>
<dbReference type="InterPro" id="IPR050306">
    <property type="entry name" value="PfkB_Carbo_kinase"/>
</dbReference>
<dbReference type="Proteomes" id="UP000611762">
    <property type="component" value="Unassembled WGS sequence"/>
</dbReference>
<keyword evidence="2 4" id="KW-0808">Transferase</keyword>
<gene>
    <name evidence="6" type="ORF">H8698_09620</name>
</gene>
<comment type="similarity">
    <text evidence="1 4">Belongs to the carbohydrate kinase PfkB family.</text>
</comment>
<evidence type="ECO:0000256" key="2">
    <source>
        <dbReference type="ARBA" id="ARBA00022679"/>
    </source>
</evidence>